<name>A0AAD6UKV7_9AGAR</name>
<comment type="caution">
    <text evidence="2">The sequence shown here is derived from an EMBL/GenBank/DDBJ whole genome shotgun (WGS) entry which is preliminary data.</text>
</comment>
<evidence type="ECO:0000313" key="3">
    <source>
        <dbReference type="Proteomes" id="UP001219525"/>
    </source>
</evidence>
<sequence>MIMNEITTCENKNQHTIMNQIHFIFVQRGHPYGGTAPRAKAVAASEPEVIFTTVRCLLLTPMIRAAYQSKTKPETYEDKANVLINVKYPKPYSAAEKLRKTARHTLSLPERKIYRPISADRRPISADSLPISAGYVGTDSTTSLTPSYSTVYYISRITLSFTPNEITPSIALTTPTHPPQAAASKYSWCLFLQFAQRILPIQARPNQTCRTVSAVNESRTRARAIRRTEMNPPGDTPHGAPKTFPAKAEHPKPRRWSVDYADGVVGVAGVGGGEGSGSSTELDFKGGVEGGEVGVGGGAGGSSVGGGGWGMGGAPSGETTHALQMASGRPGPTRGGRRRRGGTTSAGGLPEGARAVGRTGAYARTWVAVALVEDGGEAVGGGGAGRRRGAGCPRGHAQSGGPARTRTRAAVALVEDGGEAVGGGGAGRRRGAGCPRDAQSGGPTRTWKRPWIFGSPRGALRKGARRRSSGGGRPSPRADRAGFRKRRAIGRGDAHSGKSWKSVGDSPPSDWGIEAVPTLDSAEREIEIGGRLAGLVEREKRSELDRNLREKTNLMRRPLCCASDASGTAYAISTTLPTPADNAGSRHPIAKISGGTLPDGTSRPPLAMQSVQSGGCVADVEDLEALGEPPSSEPIPSTTATQSVRRWWWLETRMVVTSHHHPNWKWKIILDMPDIWKMRNGIRISTKLLDFFLVSTPFSLQRDDGGCACVWEGRQSNAKQREYINKERGRTSTKGSTGISVNPPTTIPTNSRGWGQRRSLPRRVSVVRGSYETREMYIDGWAEKMVSRSSDRGGRILPGGQDVGGGREGRDRPWTERCGD</sequence>
<feature type="compositionally biased region" description="Polar residues" evidence="1">
    <location>
        <begin position="732"/>
        <end position="753"/>
    </location>
</feature>
<evidence type="ECO:0000313" key="2">
    <source>
        <dbReference type="EMBL" id="KAJ7189479.1"/>
    </source>
</evidence>
<feature type="region of interest" description="Disordered" evidence="1">
    <location>
        <begin position="376"/>
        <end position="511"/>
    </location>
</feature>
<feature type="region of interest" description="Disordered" evidence="1">
    <location>
        <begin position="728"/>
        <end position="758"/>
    </location>
</feature>
<keyword evidence="3" id="KW-1185">Reference proteome</keyword>
<evidence type="ECO:0000256" key="1">
    <source>
        <dbReference type="SAM" id="MobiDB-lite"/>
    </source>
</evidence>
<protein>
    <submittedName>
        <fullName evidence="2">Uncharacterized protein</fullName>
    </submittedName>
</protein>
<gene>
    <name evidence="2" type="ORF">GGX14DRAFT_408787</name>
</gene>
<organism evidence="2 3">
    <name type="scientific">Mycena pura</name>
    <dbReference type="NCBI Taxonomy" id="153505"/>
    <lineage>
        <taxon>Eukaryota</taxon>
        <taxon>Fungi</taxon>
        <taxon>Dikarya</taxon>
        <taxon>Basidiomycota</taxon>
        <taxon>Agaricomycotina</taxon>
        <taxon>Agaricomycetes</taxon>
        <taxon>Agaricomycetidae</taxon>
        <taxon>Agaricales</taxon>
        <taxon>Marasmiineae</taxon>
        <taxon>Mycenaceae</taxon>
        <taxon>Mycena</taxon>
    </lineage>
</organism>
<feature type="region of interest" description="Disordered" evidence="1">
    <location>
        <begin position="228"/>
        <end position="253"/>
    </location>
</feature>
<feature type="compositionally biased region" description="Basic residues" evidence="1">
    <location>
        <begin position="459"/>
        <end position="468"/>
    </location>
</feature>
<accession>A0AAD6UKV7</accession>
<feature type="compositionally biased region" description="Basic and acidic residues" evidence="1">
    <location>
        <begin position="805"/>
        <end position="820"/>
    </location>
</feature>
<dbReference type="EMBL" id="JARJCW010000176">
    <property type="protein sequence ID" value="KAJ7189479.1"/>
    <property type="molecule type" value="Genomic_DNA"/>
</dbReference>
<dbReference type="Proteomes" id="UP001219525">
    <property type="component" value="Unassembled WGS sequence"/>
</dbReference>
<feature type="region of interest" description="Disordered" evidence="1">
    <location>
        <begin position="788"/>
        <end position="820"/>
    </location>
</feature>
<proteinExistence type="predicted"/>
<feature type="region of interest" description="Disordered" evidence="1">
    <location>
        <begin position="289"/>
        <end position="353"/>
    </location>
</feature>
<dbReference type="AlphaFoldDB" id="A0AAD6UKV7"/>
<reference evidence="2" key="1">
    <citation type="submission" date="2023-03" db="EMBL/GenBank/DDBJ databases">
        <title>Massive genome expansion in bonnet fungi (Mycena s.s.) driven by repeated elements and novel gene families across ecological guilds.</title>
        <authorList>
            <consortium name="Lawrence Berkeley National Laboratory"/>
            <person name="Harder C.B."/>
            <person name="Miyauchi S."/>
            <person name="Viragh M."/>
            <person name="Kuo A."/>
            <person name="Thoen E."/>
            <person name="Andreopoulos B."/>
            <person name="Lu D."/>
            <person name="Skrede I."/>
            <person name="Drula E."/>
            <person name="Henrissat B."/>
            <person name="Morin E."/>
            <person name="Kohler A."/>
            <person name="Barry K."/>
            <person name="LaButti K."/>
            <person name="Morin E."/>
            <person name="Salamov A."/>
            <person name="Lipzen A."/>
            <person name="Mereny Z."/>
            <person name="Hegedus B."/>
            <person name="Baldrian P."/>
            <person name="Stursova M."/>
            <person name="Weitz H."/>
            <person name="Taylor A."/>
            <person name="Grigoriev I.V."/>
            <person name="Nagy L.G."/>
            <person name="Martin F."/>
            <person name="Kauserud H."/>
        </authorList>
    </citation>
    <scope>NUCLEOTIDE SEQUENCE</scope>
    <source>
        <strain evidence="2">9144</strain>
    </source>
</reference>
<feature type="compositionally biased region" description="Gly residues" evidence="1">
    <location>
        <begin position="289"/>
        <end position="315"/>
    </location>
</feature>